<reference evidence="2 3" key="1">
    <citation type="submission" date="2018-03" db="EMBL/GenBank/DDBJ databases">
        <title>Comparative analysis of microorganisms from saline springs in Andes Mountain Range, Colombia.</title>
        <authorList>
            <person name="Rubin E."/>
        </authorList>
    </citation>
    <scope>NUCLEOTIDE SEQUENCE [LARGE SCALE GENOMIC DNA]</scope>
    <source>
        <strain evidence="2 3">CG 35</strain>
    </source>
</reference>
<proteinExistence type="predicted"/>
<evidence type="ECO:0000313" key="2">
    <source>
        <dbReference type="EMBL" id="PRZ18984.1"/>
    </source>
</evidence>
<dbReference type="AlphaFoldDB" id="A0A2T0YT68"/>
<evidence type="ECO:0000313" key="3">
    <source>
        <dbReference type="Proteomes" id="UP000238217"/>
    </source>
</evidence>
<comment type="caution">
    <text evidence="2">The sequence shown here is derived from an EMBL/GenBank/DDBJ whole genome shotgun (WGS) entry which is preliminary data.</text>
</comment>
<dbReference type="InterPro" id="IPR010359">
    <property type="entry name" value="IrrE_HExxH"/>
</dbReference>
<sequence length="136" mass="15930">MDLEDIAHALGATVIRETPSGRRWGSYCHHTRTIRLHPDLVALQRDYVLAHELGHHYYGHTGCDPRWEWEADVYAATMLIKRDEWSRATRIHERVEAVAVELSVLPKVVRIYYTHPKEARNVRQQEGYAGYYSRCE</sequence>
<gene>
    <name evidence="2" type="ORF">BCL67_101295</name>
</gene>
<dbReference type="EMBL" id="PVTY01000001">
    <property type="protein sequence ID" value="PRZ18984.1"/>
    <property type="molecule type" value="Genomic_DNA"/>
</dbReference>
<dbReference type="Proteomes" id="UP000238217">
    <property type="component" value="Unassembled WGS sequence"/>
</dbReference>
<evidence type="ECO:0000259" key="1">
    <source>
        <dbReference type="Pfam" id="PF06114"/>
    </source>
</evidence>
<protein>
    <submittedName>
        <fullName evidence="2">Uncharacterized protein DUF955</fullName>
    </submittedName>
</protein>
<dbReference type="RefSeq" id="WP_106121687.1">
    <property type="nucleotide sequence ID" value="NZ_PVTY01000001.1"/>
</dbReference>
<keyword evidence="3" id="KW-1185">Reference proteome</keyword>
<dbReference type="OrthoDB" id="9793864at2"/>
<dbReference type="Pfam" id="PF06114">
    <property type="entry name" value="Peptidase_M78"/>
    <property type="match status" value="1"/>
</dbReference>
<name>A0A2T0YT68_9MICC</name>
<organism evidence="2 3">
    <name type="scientific">Nesterenkonia sandarakina</name>
    <dbReference type="NCBI Taxonomy" id="272918"/>
    <lineage>
        <taxon>Bacteria</taxon>
        <taxon>Bacillati</taxon>
        <taxon>Actinomycetota</taxon>
        <taxon>Actinomycetes</taxon>
        <taxon>Micrococcales</taxon>
        <taxon>Micrococcaceae</taxon>
        <taxon>Nesterenkonia</taxon>
    </lineage>
</organism>
<accession>A0A2T0YT68</accession>
<feature type="domain" description="IrrE N-terminal-like" evidence="1">
    <location>
        <begin position="25"/>
        <end position="109"/>
    </location>
</feature>
<dbReference type="Gene3D" id="3.30.2010.10">
    <property type="entry name" value="Metalloproteases ('zincins'), catalytic domain"/>
    <property type="match status" value="1"/>
</dbReference>